<dbReference type="Pfam" id="PF17963">
    <property type="entry name" value="Big_9"/>
    <property type="match status" value="1"/>
</dbReference>
<dbReference type="InterPro" id="IPR001343">
    <property type="entry name" value="Hemolysn_Ca-bd"/>
</dbReference>
<protein>
    <recommendedName>
        <fullName evidence="4">Type I secretion C-terminal target domain-containing protein</fullName>
    </recommendedName>
</protein>
<dbReference type="InterPro" id="IPR019960">
    <property type="entry name" value="T1SS_VCA0849"/>
</dbReference>
<evidence type="ECO:0000313" key="3">
    <source>
        <dbReference type="Proteomes" id="UP000235346"/>
    </source>
</evidence>
<reference evidence="2 3" key="1">
    <citation type="submission" date="2018-01" db="EMBL/GenBank/DDBJ databases">
        <title>Halomonas endophytica sp. nov., isolated from storage liquid in the stems of Populus euphratica.</title>
        <authorList>
            <person name="Chen C."/>
        </authorList>
    </citation>
    <scope>NUCLEOTIDE SEQUENCE [LARGE SCALE GENOMIC DNA]</scope>
    <source>
        <strain evidence="2 3">DSM 26881</strain>
    </source>
</reference>
<dbReference type="Pfam" id="PF00353">
    <property type="entry name" value="HemolysinCabind"/>
    <property type="match status" value="1"/>
</dbReference>
<dbReference type="InterPro" id="IPR018511">
    <property type="entry name" value="Hemolysin-typ_Ca-bd_CS"/>
</dbReference>
<evidence type="ECO:0000256" key="1">
    <source>
        <dbReference type="ARBA" id="ARBA00022837"/>
    </source>
</evidence>
<evidence type="ECO:0000313" key="2">
    <source>
        <dbReference type="EMBL" id="PMR70458.1"/>
    </source>
</evidence>
<accession>A0A2N7TQS7</accession>
<dbReference type="InterPro" id="IPR011049">
    <property type="entry name" value="Serralysin-like_metalloprot_C"/>
</dbReference>
<keyword evidence="1" id="KW-0106">Calcium</keyword>
<sequence length="713" mass="72987">MLDDVPSAEDVGAELGEGVYDAITGNVMTDGETPDAEGADTARVTEVVVGDDAPVAVPASGTVEVAGEYGVLTIAADGSYSYVRNAGTPGGVSDVFTYTLTDADGDSDTATLTIAIADAGVSIDDLIPEGAEASLVVNEAHLAVGSDPTPDALTQTGSFTISAPDGVKSLSVGGESIVQDGAVADTLPTITTDAGNVLAITGYTDNGDGTYTVSYSYTLNGAKDHSDPAEDASLDQQFLVELEDMDGDTATGNLVVTVLDDIPVSDVRNVIFQNGGDFSFVGTAVQMGADQEGAEVIWTQAPEGLFYQGALLQYDGVGTNTLVAYVGEGDERIDVFKLVGNSDGSYVYEQFQPIDLVTTEIRDFTAGDFNEAGGPEPNIYILEDGSITRTEPGAGSPWAVEISGIGGSGGNADQINSNANGFGVGNPSFDKGESITFDFDLAAESGGVDLFSSASIKFSATSGIVMDYVVTYSDGSKAIGTFTQGDLINQAMSFDAPSGLFLDSIELYNQGSGTQITGFGVSQIVELIDEGLPFDIGFEAIDGDGDMQGGVIDFFAEPGQTLDASGTLDGVILVGSEADNELIGGAGDDILTGGAGDDILYGGLGDDVFKWNFGDQGEEDAAATDVVKDFGTGENVLDIADLLQGMDEGADLASYLHATEEGGNTLLHISTGGNLAVDGSGVSGADQVIVLEGIGYSADIIQQLMADGQLQID</sequence>
<comment type="caution">
    <text evidence="2">The sequence shown here is derived from an EMBL/GenBank/DDBJ whole genome shotgun (WGS) entry which is preliminary data.</text>
</comment>
<dbReference type="Gene3D" id="2.150.10.10">
    <property type="entry name" value="Serralysin-like metalloprotease, C-terminal"/>
    <property type="match status" value="1"/>
</dbReference>
<dbReference type="Proteomes" id="UP000235346">
    <property type="component" value="Unassembled WGS sequence"/>
</dbReference>
<dbReference type="NCBIfam" id="TIGR03661">
    <property type="entry name" value="T1SS_VCA0849"/>
    <property type="match status" value="1"/>
</dbReference>
<keyword evidence="3" id="KW-1185">Reference proteome</keyword>
<organism evidence="2 3">
    <name type="scientific">Halomonas heilongjiangensis</name>
    <dbReference type="NCBI Taxonomy" id="1387883"/>
    <lineage>
        <taxon>Bacteria</taxon>
        <taxon>Pseudomonadati</taxon>
        <taxon>Pseudomonadota</taxon>
        <taxon>Gammaproteobacteria</taxon>
        <taxon>Oceanospirillales</taxon>
        <taxon>Halomonadaceae</taxon>
        <taxon>Halomonas</taxon>
    </lineage>
</organism>
<dbReference type="PROSITE" id="PS00330">
    <property type="entry name" value="HEMOLYSIN_CALCIUM"/>
    <property type="match status" value="1"/>
</dbReference>
<dbReference type="GO" id="GO:0005509">
    <property type="term" value="F:calcium ion binding"/>
    <property type="evidence" value="ECO:0007669"/>
    <property type="project" value="InterPro"/>
</dbReference>
<name>A0A2N7TQS7_9GAMM</name>
<proteinExistence type="predicted"/>
<dbReference type="EMBL" id="PNRE01000030">
    <property type="protein sequence ID" value="PMR70458.1"/>
    <property type="molecule type" value="Genomic_DNA"/>
</dbReference>
<dbReference type="AlphaFoldDB" id="A0A2N7TQS7"/>
<evidence type="ECO:0008006" key="4">
    <source>
        <dbReference type="Google" id="ProtNLM"/>
    </source>
</evidence>
<dbReference type="PRINTS" id="PR00313">
    <property type="entry name" value="CABNDNGRPT"/>
</dbReference>
<gene>
    <name evidence="2" type="ORF">C1H66_06515</name>
</gene>